<protein>
    <submittedName>
        <fullName evidence="2">NUDIX hydrolase</fullName>
    </submittedName>
</protein>
<dbReference type="CDD" id="cd03674">
    <property type="entry name" value="NUDIX_Hydrolase"/>
    <property type="match status" value="1"/>
</dbReference>
<gene>
    <name evidence="2" type="ORF">DGQ38_15270</name>
</gene>
<dbReference type="PROSITE" id="PS51462">
    <property type="entry name" value="NUDIX"/>
    <property type="match status" value="1"/>
</dbReference>
<evidence type="ECO:0000313" key="3">
    <source>
        <dbReference type="Proteomes" id="UP000264330"/>
    </source>
</evidence>
<dbReference type="Proteomes" id="UP000264330">
    <property type="component" value="Unassembled WGS sequence"/>
</dbReference>
<sequence>MPKRADLEKKIKDYLKLYPNECVTINAMIKFLNTYPDCFERNNLFGHFTGSAWIVDDTHNWILMTHHRQLNRWLQPGGHADGNPDLLYVAINEAREETGLTKLKVKSDKIFDLDIHNIPKFNNVPQHFHYDIRFILETKRKPNEIIISKESYDVAWIHRSAVLTKNNENSIKRMLNKSAK</sequence>
<evidence type="ECO:0000259" key="1">
    <source>
        <dbReference type="PROSITE" id="PS51462"/>
    </source>
</evidence>
<feature type="domain" description="Nudix hydrolase" evidence="1">
    <location>
        <begin position="45"/>
        <end position="179"/>
    </location>
</feature>
<dbReference type="InterPro" id="IPR015797">
    <property type="entry name" value="NUDIX_hydrolase-like_dom_sf"/>
</dbReference>
<name>A0A3D5J2P9_9FLAO</name>
<proteinExistence type="predicted"/>
<dbReference type="EMBL" id="DPMF01000350">
    <property type="protein sequence ID" value="HCV82401.1"/>
    <property type="molecule type" value="Genomic_DNA"/>
</dbReference>
<reference evidence="2 3" key="1">
    <citation type="journal article" date="2018" name="Nat. Biotechnol.">
        <title>A standardized bacterial taxonomy based on genome phylogeny substantially revises the tree of life.</title>
        <authorList>
            <person name="Parks D.H."/>
            <person name="Chuvochina M."/>
            <person name="Waite D.W."/>
            <person name="Rinke C."/>
            <person name="Skarshewski A."/>
            <person name="Chaumeil P.A."/>
            <person name="Hugenholtz P."/>
        </authorList>
    </citation>
    <scope>NUCLEOTIDE SEQUENCE [LARGE SCALE GENOMIC DNA]</scope>
    <source>
        <strain evidence="2">UBA9359</strain>
    </source>
</reference>
<dbReference type="GO" id="GO:0016787">
    <property type="term" value="F:hydrolase activity"/>
    <property type="evidence" value="ECO:0007669"/>
    <property type="project" value="UniProtKB-KW"/>
</dbReference>
<dbReference type="InterPro" id="IPR000086">
    <property type="entry name" value="NUDIX_hydrolase_dom"/>
</dbReference>
<dbReference type="AlphaFoldDB" id="A0A3D5J2P9"/>
<comment type="caution">
    <text evidence="2">The sequence shown here is derived from an EMBL/GenBank/DDBJ whole genome shotgun (WGS) entry which is preliminary data.</text>
</comment>
<keyword evidence="2" id="KW-0378">Hydrolase</keyword>
<dbReference type="Gene3D" id="3.90.79.10">
    <property type="entry name" value="Nucleoside Triphosphate Pyrophosphohydrolase"/>
    <property type="match status" value="1"/>
</dbReference>
<accession>A0A3D5J2P9</accession>
<organism evidence="2 3">
    <name type="scientific">Zunongwangia profunda</name>
    <dbReference type="NCBI Taxonomy" id="398743"/>
    <lineage>
        <taxon>Bacteria</taxon>
        <taxon>Pseudomonadati</taxon>
        <taxon>Bacteroidota</taxon>
        <taxon>Flavobacteriia</taxon>
        <taxon>Flavobacteriales</taxon>
        <taxon>Flavobacteriaceae</taxon>
        <taxon>Zunongwangia</taxon>
    </lineage>
</organism>
<dbReference type="SUPFAM" id="SSF55811">
    <property type="entry name" value="Nudix"/>
    <property type="match status" value="1"/>
</dbReference>
<evidence type="ECO:0000313" key="2">
    <source>
        <dbReference type="EMBL" id="HCV82401.1"/>
    </source>
</evidence>